<organism evidence="1 2">
    <name type="scientific">Brachionus calyciflorus</name>
    <dbReference type="NCBI Taxonomy" id="104777"/>
    <lineage>
        <taxon>Eukaryota</taxon>
        <taxon>Metazoa</taxon>
        <taxon>Spiralia</taxon>
        <taxon>Gnathifera</taxon>
        <taxon>Rotifera</taxon>
        <taxon>Eurotatoria</taxon>
        <taxon>Monogononta</taxon>
        <taxon>Pseudotrocha</taxon>
        <taxon>Ploima</taxon>
        <taxon>Brachionidae</taxon>
        <taxon>Brachionus</taxon>
    </lineage>
</organism>
<accession>A0A814TJ48</accession>
<proteinExistence type="predicted"/>
<feature type="non-terminal residue" evidence="1">
    <location>
        <position position="37"/>
    </location>
</feature>
<keyword evidence="2" id="KW-1185">Reference proteome</keyword>
<dbReference type="EMBL" id="CAJNOC010013527">
    <property type="protein sequence ID" value="CAF1158892.1"/>
    <property type="molecule type" value="Genomic_DNA"/>
</dbReference>
<reference evidence="1" key="1">
    <citation type="submission" date="2021-02" db="EMBL/GenBank/DDBJ databases">
        <authorList>
            <person name="Nowell W R."/>
        </authorList>
    </citation>
    <scope>NUCLEOTIDE SEQUENCE</scope>
    <source>
        <strain evidence="1">Ploen Becks lab</strain>
    </source>
</reference>
<dbReference type="AlphaFoldDB" id="A0A814TJ48"/>
<name>A0A814TJ48_9BILA</name>
<sequence>MNNVCLAEFAAYYDFVSKESARMSRNPNRLNRFVEDE</sequence>
<protein>
    <submittedName>
        <fullName evidence="1">Uncharacterized protein</fullName>
    </submittedName>
</protein>
<evidence type="ECO:0000313" key="2">
    <source>
        <dbReference type="Proteomes" id="UP000663879"/>
    </source>
</evidence>
<gene>
    <name evidence="1" type="ORF">OXX778_LOCUS23541</name>
</gene>
<evidence type="ECO:0000313" key="1">
    <source>
        <dbReference type="EMBL" id="CAF1158892.1"/>
    </source>
</evidence>
<dbReference type="Proteomes" id="UP000663879">
    <property type="component" value="Unassembled WGS sequence"/>
</dbReference>
<comment type="caution">
    <text evidence="1">The sequence shown here is derived from an EMBL/GenBank/DDBJ whole genome shotgun (WGS) entry which is preliminary data.</text>
</comment>